<dbReference type="EMBL" id="CP133618">
    <property type="protein sequence ID" value="WMV37718.1"/>
    <property type="molecule type" value="Genomic_DNA"/>
</dbReference>
<protein>
    <submittedName>
        <fullName evidence="1">Uncharacterized protein</fullName>
    </submittedName>
</protein>
<organism evidence="1 2">
    <name type="scientific">Solanum verrucosum</name>
    <dbReference type="NCBI Taxonomy" id="315347"/>
    <lineage>
        <taxon>Eukaryota</taxon>
        <taxon>Viridiplantae</taxon>
        <taxon>Streptophyta</taxon>
        <taxon>Embryophyta</taxon>
        <taxon>Tracheophyta</taxon>
        <taxon>Spermatophyta</taxon>
        <taxon>Magnoliopsida</taxon>
        <taxon>eudicotyledons</taxon>
        <taxon>Gunneridae</taxon>
        <taxon>Pentapetalae</taxon>
        <taxon>asterids</taxon>
        <taxon>lamiids</taxon>
        <taxon>Solanales</taxon>
        <taxon>Solanaceae</taxon>
        <taxon>Solanoideae</taxon>
        <taxon>Solaneae</taxon>
        <taxon>Solanum</taxon>
    </lineage>
</organism>
<keyword evidence="2" id="KW-1185">Reference proteome</keyword>
<sequence length="62" mass="6878">MADCIANLSFNGANRFSCTSFTELPTNAKKILNLDKHQVANLKIKTKKINQDTNGGRENILI</sequence>
<dbReference type="AlphaFoldDB" id="A0AAF0U1U7"/>
<name>A0AAF0U1U7_SOLVR</name>
<evidence type="ECO:0000313" key="1">
    <source>
        <dbReference type="EMBL" id="WMV37718.1"/>
    </source>
</evidence>
<gene>
    <name evidence="1" type="ORF">MTR67_031103</name>
</gene>
<accession>A0AAF0U1U7</accession>
<reference evidence="1" key="1">
    <citation type="submission" date="2023-08" db="EMBL/GenBank/DDBJ databases">
        <title>A de novo genome assembly of Solanum verrucosum Schlechtendal, a Mexican diploid species geographically isolated from the other diploid A-genome species in potato relatives.</title>
        <authorList>
            <person name="Hosaka K."/>
        </authorList>
    </citation>
    <scope>NUCLEOTIDE SEQUENCE</scope>
    <source>
        <tissue evidence="1">Young leaves</tissue>
    </source>
</reference>
<proteinExistence type="predicted"/>
<evidence type="ECO:0000313" key="2">
    <source>
        <dbReference type="Proteomes" id="UP001234989"/>
    </source>
</evidence>
<dbReference type="Proteomes" id="UP001234989">
    <property type="component" value="Chromosome 7"/>
</dbReference>